<comment type="caution">
    <text evidence="1">The sequence shown here is derived from an EMBL/GenBank/DDBJ whole genome shotgun (WGS) entry which is preliminary data.</text>
</comment>
<reference evidence="1 2" key="1">
    <citation type="submission" date="2019-08" db="EMBL/GenBank/DDBJ databases">
        <title>Genomes of Antarctic Bizionia species.</title>
        <authorList>
            <person name="Bowman J.P."/>
        </authorList>
    </citation>
    <scope>NUCLEOTIDE SEQUENCE [LARGE SCALE GENOMIC DNA]</scope>
    <source>
        <strain evidence="1 2">ADA-4</strain>
    </source>
</reference>
<evidence type="ECO:0000313" key="2">
    <source>
        <dbReference type="Proteomes" id="UP000323720"/>
    </source>
</evidence>
<protein>
    <submittedName>
        <fullName evidence="1">Uncharacterized protein</fullName>
    </submittedName>
</protein>
<evidence type="ECO:0000313" key="1">
    <source>
        <dbReference type="EMBL" id="TYB75907.1"/>
    </source>
</evidence>
<keyword evidence="2" id="KW-1185">Reference proteome</keyword>
<accession>A0A5D0R2Z3</accession>
<dbReference type="EMBL" id="VSKK01000004">
    <property type="protein sequence ID" value="TYB75907.1"/>
    <property type="molecule type" value="Genomic_DNA"/>
</dbReference>
<dbReference type="AlphaFoldDB" id="A0A5D0R2Z3"/>
<sequence>MTGKPIVEEAEKPEPIFSKVEKIKNQNTSTISQKEGEGSITLEDAKKTALDTKARVLNENSYPKFRSRINQFYKWLYENDFEESHSRTN</sequence>
<dbReference type="RefSeq" id="WP_148404998.1">
    <property type="nucleotide sequence ID" value="NZ_VSKK01000004.1"/>
</dbReference>
<proteinExistence type="predicted"/>
<organism evidence="1 2">
    <name type="scientific">Bizionia myxarmorum</name>
    <dbReference type="NCBI Taxonomy" id="291186"/>
    <lineage>
        <taxon>Bacteria</taxon>
        <taxon>Pseudomonadati</taxon>
        <taxon>Bacteroidota</taxon>
        <taxon>Flavobacteriia</taxon>
        <taxon>Flavobacteriales</taxon>
        <taxon>Flavobacteriaceae</taxon>
        <taxon>Bizionia</taxon>
    </lineage>
</organism>
<dbReference type="Proteomes" id="UP000323720">
    <property type="component" value="Unassembled WGS sequence"/>
</dbReference>
<name>A0A5D0R2Z3_9FLAO</name>
<gene>
    <name evidence="1" type="ORF">ES674_13925</name>
</gene>